<accession>A0ABV5W9H7</accession>
<protein>
    <submittedName>
        <fullName evidence="1">Uncharacterized protein</fullName>
    </submittedName>
</protein>
<evidence type="ECO:0000313" key="2">
    <source>
        <dbReference type="Proteomes" id="UP001589609"/>
    </source>
</evidence>
<organism evidence="1 2">
    <name type="scientific">Ectobacillus funiculus</name>
    <dbReference type="NCBI Taxonomy" id="137993"/>
    <lineage>
        <taxon>Bacteria</taxon>
        <taxon>Bacillati</taxon>
        <taxon>Bacillota</taxon>
        <taxon>Bacilli</taxon>
        <taxon>Bacillales</taxon>
        <taxon>Bacillaceae</taxon>
        <taxon>Ectobacillus</taxon>
    </lineage>
</organism>
<evidence type="ECO:0000313" key="1">
    <source>
        <dbReference type="EMBL" id="MFB9757239.1"/>
    </source>
</evidence>
<dbReference type="EMBL" id="JBHMAF010000008">
    <property type="protein sequence ID" value="MFB9757239.1"/>
    <property type="molecule type" value="Genomic_DNA"/>
</dbReference>
<sequence length="63" mass="7013">MQKNARGHVQDSCSALEQARSCLQNALQTVEEADNRQRIEQSLHSVESALQQCDSTAQILSQK</sequence>
<comment type="caution">
    <text evidence="1">The sequence shown here is derived from an EMBL/GenBank/DDBJ whole genome shotgun (WGS) entry which is preliminary data.</text>
</comment>
<reference evidence="1 2" key="1">
    <citation type="submission" date="2024-09" db="EMBL/GenBank/DDBJ databases">
        <authorList>
            <person name="Sun Q."/>
            <person name="Mori K."/>
        </authorList>
    </citation>
    <scope>NUCLEOTIDE SEQUENCE [LARGE SCALE GENOMIC DNA]</scope>
    <source>
        <strain evidence="1 2">JCM 11201</strain>
    </source>
</reference>
<gene>
    <name evidence="1" type="ORF">ACFFMS_01550</name>
</gene>
<proteinExistence type="predicted"/>
<dbReference type="Proteomes" id="UP001589609">
    <property type="component" value="Unassembled WGS sequence"/>
</dbReference>
<name>A0ABV5W9H7_9BACI</name>
<dbReference type="RefSeq" id="WP_129726173.1">
    <property type="nucleotide sequence ID" value="NZ_JAPCYI010000001.1"/>
</dbReference>
<keyword evidence="2" id="KW-1185">Reference proteome</keyword>